<sequence length="166" mass="18395">MTMPWTGLALAVLLQVAAALPAQAESSLRICNRSTERSMTVAVLFQQDPFYPVSQIWHIFGWTALGPGNCTDAASAYGGTIAYISPIDSSVRDRPKVMHYPLYEGEMPYDKPIGVETFFCVKSDGFERHEASRAAHQSCPSGWYLQLFSLFIYVGKDTDFTLNLGN</sequence>
<feature type="signal peptide" evidence="1">
    <location>
        <begin position="1"/>
        <end position="24"/>
    </location>
</feature>
<dbReference type="Proteomes" id="UP000242957">
    <property type="component" value="Unassembled WGS sequence"/>
</dbReference>
<feature type="chain" id="PRO_5017464081" evidence="1">
    <location>
        <begin position="25"/>
        <end position="166"/>
    </location>
</feature>
<evidence type="ECO:0000256" key="1">
    <source>
        <dbReference type="SAM" id="SignalP"/>
    </source>
</evidence>
<dbReference type="AlphaFoldDB" id="A0A1H0NFU6"/>
<evidence type="ECO:0000313" key="2">
    <source>
        <dbReference type="EMBL" id="SDO91265.1"/>
    </source>
</evidence>
<keyword evidence="1" id="KW-0732">Signal</keyword>
<dbReference type="OrthoDB" id="7033588at2"/>
<protein>
    <submittedName>
        <fullName evidence="2">Uncharacterized protein</fullName>
    </submittedName>
</protein>
<name>A0A1H0NFU6_9PSED</name>
<dbReference type="STRING" id="198616.SAMN05216193_11818"/>
<gene>
    <name evidence="2" type="ORF">SAMN05216193_11818</name>
</gene>
<proteinExistence type="predicted"/>
<dbReference type="RefSeq" id="WP_084313297.1">
    <property type="nucleotide sequence ID" value="NZ_FNIJ01000018.1"/>
</dbReference>
<evidence type="ECO:0000313" key="3">
    <source>
        <dbReference type="Proteomes" id="UP000242957"/>
    </source>
</evidence>
<organism evidence="2 3">
    <name type="scientific">Pseudomonas jinjuensis</name>
    <dbReference type="NCBI Taxonomy" id="198616"/>
    <lineage>
        <taxon>Bacteria</taxon>
        <taxon>Pseudomonadati</taxon>
        <taxon>Pseudomonadota</taxon>
        <taxon>Gammaproteobacteria</taxon>
        <taxon>Pseudomonadales</taxon>
        <taxon>Pseudomonadaceae</taxon>
        <taxon>Pseudomonas</taxon>
    </lineage>
</organism>
<reference evidence="3" key="1">
    <citation type="submission" date="2016-10" db="EMBL/GenBank/DDBJ databases">
        <authorList>
            <person name="Varghese N."/>
            <person name="Submissions S."/>
        </authorList>
    </citation>
    <scope>NUCLEOTIDE SEQUENCE [LARGE SCALE GENOMIC DNA]</scope>
    <source>
        <strain evidence="3">JCM 21621</strain>
    </source>
</reference>
<keyword evidence="3" id="KW-1185">Reference proteome</keyword>
<dbReference type="EMBL" id="FNIJ01000018">
    <property type="protein sequence ID" value="SDO91265.1"/>
    <property type="molecule type" value="Genomic_DNA"/>
</dbReference>
<accession>A0A1H0NFU6</accession>